<evidence type="ECO:0000313" key="3">
    <source>
        <dbReference type="Proteomes" id="UP000541558"/>
    </source>
</evidence>
<sequence length="237" mass="26195">MYIGRAVPVPDAQVWTANLGARTGSHKDPPFNHLTPTRKSQLPAHTRTPTSASAVSRHPSPRSARFTHERHLAHLRAPGQPEANETRVSGTTDRQCYQPTSHPPLAARSQINPTSSKHTHECIGSRHSSLAPRRTSQHEQHQHLAQPRTQAEPARTGWWERESACVGWACANERIWMRTSGGTAELKAKFEHRNEPTRCESRVCLLSLVPGPTLENATCAPMGELGTAPPTLHDGRR</sequence>
<organism evidence="2 3">
    <name type="scientific">Ephemerocybe angulata</name>
    <dbReference type="NCBI Taxonomy" id="980116"/>
    <lineage>
        <taxon>Eukaryota</taxon>
        <taxon>Fungi</taxon>
        <taxon>Dikarya</taxon>
        <taxon>Basidiomycota</taxon>
        <taxon>Agaricomycotina</taxon>
        <taxon>Agaricomycetes</taxon>
        <taxon>Agaricomycetidae</taxon>
        <taxon>Agaricales</taxon>
        <taxon>Agaricineae</taxon>
        <taxon>Psathyrellaceae</taxon>
        <taxon>Ephemerocybe</taxon>
    </lineage>
</organism>
<dbReference type="AlphaFoldDB" id="A0A8H5BTX6"/>
<dbReference type="Proteomes" id="UP000541558">
    <property type="component" value="Unassembled WGS sequence"/>
</dbReference>
<gene>
    <name evidence="2" type="ORF">D9611_013169</name>
</gene>
<proteinExistence type="predicted"/>
<reference evidence="2 3" key="1">
    <citation type="journal article" date="2020" name="ISME J.">
        <title>Uncovering the hidden diversity of litter-decomposition mechanisms in mushroom-forming fungi.</title>
        <authorList>
            <person name="Floudas D."/>
            <person name="Bentzer J."/>
            <person name="Ahren D."/>
            <person name="Johansson T."/>
            <person name="Persson P."/>
            <person name="Tunlid A."/>
        </authorList>
    </citation>
    <scope>NUCLEOTIDE SEQUENCE [LARGE SCALE GENOMIC DNA]</scope>
    <source>
        <strain evidence="2 3">CBS 175.51</strain>
    </source>
</reference>
<name>A0A8H5BTX6_9AGAR</name>
<accession>A0A8H5BTX6</accession>
<evidence type="ECO:0000313" key="2">
    <source>
        <dbReference type="EMBL" id="KAF5329184.1"/>
    </source>
</evidence>
<evidence type="ECO:0000256" key="1">
    <source>
        <dbReference type="SAM" id="MobiDB-lite"/>
    </source>
</evidence>
<feature type="region of interest" description="Disordered" evidence="1">
    <location>
        <begin position="21"/>
        <end position="156"/>
    </location>
</feature>
<keyword evidence="3" id="KW-1185">Reference proteome</keyword>
<protein>
    <submittedName>
        <fullName evidence="2">Uncharacterized protein</fullName>
    </submittedName>
</protein>
<feature type="compositionally biased region" description="Polar residues" evidence="1">
    <location>
        <begin position="86"/>
        <end position="100"/>
    </location>
</feature>
<dbReference type="EMBL" id="JAACJK010000121">
    <property type="protein sequence ID" value="KAF5329184.1"/>
    <property type="molecule type" value="Genomic_DNA"/>
</dbReference>
<comment type="caution">
    <text evidence="2">The sequence shown here is derived from an EMBL/GenBank/DDBJ whole genome shotgun (WGS) entry which is preliminary data.</text>
</comment>